<organism evidence="3 4">
    <name type="scientific">Actinomadura sediminis</name>
    <dbReference type="NCBI Taxonomy" id="1038904"/>
    <lineage>
        <taxon>Bacteria</taxon>
        <taxon>Bacillati</taxon>
        <taxon>Actinomycetota</taxon>
        <taxon>Actinomycetes</taxon>
        <taxon>Streptosporangiales</taxon>
        <taxon>Thermomonosporaceae</taxon>
        <taxon>Actinomadura</taxon>
    </lineage>
</organism>
<evidence type="ECO:0000256" key="1">
    <source>
        <dbReference type="SAM" id="MobiDB-lite"/>
    </source>
</evidence>
<feature type="transmembrane region" description="Helical" evidence="2">
    <location>
        <begin position="6"/>
        <end position="31"/>
    </location>
</feature>
<evidence type="ECO:0000256" key="2">
    <source>
        <dbReference type="SAM" id="Phobius"/>
    </source>
</evidence>
<keyword evidence="4" id="KW-1185">Reference proteome</keyword>
<protein>
    <recommendedName>
        <fullName evidence="5">Serine/threonine protein kinase</fullName>
    </recommendedName>
</protein>
<keyword evidence="2" id="KW-1133">Transmembrane helix</keyword>
<evidence type="ECO:0008006" key="5">
    <source>
        <dbReference type="Google" id="ProtNLM"/>
    </source>
</evidence>
<sequence length="172" mass="17300">PAGGPSARAIVAVCAVSAVAAVLLGVTAFVVADGAPDRRADAAGARPTATTPDAASPSTPPSTPPSTTPPSTAASPAGPAMRKIVYTLSGTLPKAQVQVFHPDGGASTRTVKLPWRGTYEVEDFVILGVGGNTGVRSGTIRCSISVDGEVVQRRSSEGQFANVSCQYQEPVG</sequence>
<feature type="compositionally biased region" description="Pro residues" evidence="1">
    <location>
        <begin position="58"/>
        <end position="68"/>
    </location>
</feature>
<evidence type="ECO:0000313" key="4">
    <source>
        <dbReference type="Proteomes" id="UP001596972"/>
    </source>
</evidence>
<evidence type="ECO:0000313" key="3">
    <source>
        <dbReference type="EMBL" id="MFD0900782.1"/>
    </source>
</evidence>
<dbReference type="Gene3D" id="2.60.40.2880">
    <property type="entry name" value="MmpS1-5, C-terminal soluble domain"/>
    <property type="match status" value="1"/>
</dbReference>
<reference evidence="4" key="1">
    <citation type="journal article" date="2019" name="Int. J. Syst. Evol. Microbiol.">
        <title>The Global Catalogue of Microorganisms (GCM) 10K type strain sequencing project: providing services to taxonomists for standard genome sequencing and annotation.</title>
        <authorList>
            <consortium name="The Broad Institute Genomics Platform"/>
            <consortium name="The Broad Institute Genome Sequencing Center for Infectious Disease"/>
            <person name="Wu L."/>
            <person name="Ma J."/>
        </authorList>
    </citation>
    <scope>NUCLEOTIDE SEQUENCE [LARGE SCALE GENOMIC DNA]</scope>
    <source>
        <strain evidence="4">JCM 31202</strain>
    </source>
</reference>
<feature type="region of interest" description="Disordered" evidence="1">
    <location>
        <begin position="39"/>
        <end position="79"/>
    </location>
</feature>
<proteinExistence type="predicted"/>
<feature type="compositionally biased region" description="Low complexity" evidence="1">
    <location>
        <begin position="69"/>
        <end position="79"/>
    </location>
</feature>
<feature type="non-terminal residue" evidence="3">
    <location>
        <position position="1"/>
    </location>
</feature>
<dbReference type="RefSeq" id="WP_378297780.1">
    <property type="nucleotide sequence ID" value="NZ_JBHTJA010000014.1"/>
</dbReference>
<dbReference type="InterPro" id="IPR038468">
    <property type="entry name" value="MmpS_C"/>
</dbReference>
<dbReference type="Proteomes" id="UP001596972">
    <property type="component" value="Unassembled WGS sequence"/>
</dbReference>
<accession>A0ABW3EMW3</accession>
<feature type="compositionally biased region" description="Low complexity" evidence="1">
    <location>
        <begin position="42"/>
        <end position="57"/>
    </location>
</feature>
<keyword evidence="2" id="KW-0812">Transmembrane</keyword>
<gene>
    <name evidence="3" type="ORF">ACFQ11_10300</name>
</gene>
<comment type="caution">
    <text evidence="3">The sequence shown here is derived from an EMBL/GenBank/DDBJ whole genome shotgun (WGS) entry which is preliminary data.</text>
</comment>
<dbReference type="EMBL" id="JBHTJA010000014">
    <property type="protein sequence ID" value="MFD0900782.1"/>
    <property type="molecule type" value="Genomic_DNA"/>
</dbReference>
<name>A0ABW3EMW3_9ACTN</name>
<keyword evidence="2" id="KW-0472">Membrane</keyword>